<evidence type="ECO:0000259" key="3">
    <source>
        <dbReference type="Pfam" id="PF21986"/>
    </source>
</evidence>
<feature type="domain" description="Amidase" evidence="2">
    <location>
        <begin position="74"/>
        <end position="445"/>
    </location>
</feature>
<dbReference type="InterPro" id="IPR023631">
    <property type="entry name" value="Amidase_dom"/>
</dbReference>
<dbReference type="OrthoDB" id="8872210at2"/>
<dbReference type="GO" id="GO:0016787">
    <property type="term" value="F:hydrolase activity"/>
    <property type="evidence" value="ECO:0007669"/>
    <property type="project" value="UniProtKB-KW"/>
</dbReference>
<comment type="caution">
    <text evidence="4">The sequence shown here is derived from an EMBL/GenBank/DDBJ whole genome shotgun (WGS) entry which is preliminary data.</text>
</comment>
<evidence type="ECO:0000259" key="2">
    <source>
        <dbReference type="Pfam" id="PF01425"/>
    </source>
</evidence>
<feature type="region of interest" description="Disordered" evidence="1">
    <location>
        <begin position="623"/>
        <end position="658"/>
    </location>
</feature>
<dbReference type="NCBIfam" id="TIGR02713">
    <property type="entry name" value="allophanate_hyd"/>
    <property type="match status" value="1"/>
</dbReference>
<feature type="domain" description="Allophanate hydrolase C-terminal" evidence="3">
    <location>
        <begin position="491"/>
        <end position="614"/>
    </location>
</feature>
<evidence type="ECO:0000313" key="4">
    <source>
        <dbReference type="EMBL" id="TCM66776.1"/>
    </source>
</evidence>
<dbReference type="Pfam" id="PF21986">
    <property type="entry name" value="AH_C"/>
    <property type="match status" value="1"/>
</dbReference>
<dbReference type="Gene3D" id="3.10.490.10">
    <property type="entry name" value="Gamma-glutamyl cyclotransferase-like"/>
    <property type="match status" value="1"/>
</dbReference>
<dbReference type="Pfam" id="PF01425">
    <property type="entry name" value="Amidase"/>
    <property type="match status" value="1"/>
</dbReference>
<dbReference type="SUPFAM" id="SSF75304">
    <property type="entry name" value="Amidase signature (AS) enzymes"/>
    <property type="match status" value="1"/>
</dbReference>
<dbReference type="PANTHER" id="PTHR11895:SF169">
    <property type="entry name" value="GLUTAMYL-TRNA(GLN) AMIDOTRANSFERASE"/>
    <property type="match status" value="1"/>
</dbReference>
<keyword evidence="4" id="KW-0378">Hydrolase</keyword>
<dbReference type="Gene3D" id="3.90.1300.10">
    <property type="entry name" value="Amidase signature (AS) domain"/>
    <property type="match status" value="1"/>
</dbReference>
<protein>
    <submittedName>
        <fullName evidence="4">Allophanate hydrolase</fullName>
    </submittedName>
</protein>
<dbReference type="InterPro" id="IPR000120">
    <property type="entry name" value="Amidase"/>
</dbReference>
<gene>
    <name evidence="4" type="ORF">EC844_11166</name>
</gene>
<dbReference type="EMBL" id="SLVJ01000011">
    <property type="protein sequence ID" value="TCM66776.1"/>
    <property type="molecule type" value="Genomic_DNA"/>
</dbReference>
<reference evidence="4 5" key="1">
    <citation type="submission" date="2019-03" db="EMBL/GenBank/DDBJ databases">
        <title>Genomic analyses of the natural microbiome of Caenorhabditis elegans.</title>
        <authorList>
            <person name="Samuel B."/>
        </authorList>
    </citation>
    <scope>NUCLEOTIDE SEQUENCE [LARGE SCALE GENOMIC DNA]</scope>
    <source>
        <strain evidence="4 5">JUb89</strain>
    </source>
</reference>
<dbReference type="PANTHER" id="PTHR11895">
    <property type="entry name" value="TRANSAMIDASE"/>
    <property type="match status" value="1"/>
</dbReference>
<feature type="compositionally biased region" description="Low complexity" evidence="1">
    <location>
        <begin position="623"/>
        <end position="651"/>
    </location>
</feature>
<dbReference type="AlphaFoldDB" id="A0A4R1XSD9"/>
<accession>A0A4R1XSD9</accession>
<dbReference type="InterPro" id="IPR014085">
    <property type="entry name" value="Allophanate_hydrolase"/>
</dbReference>
<dbReference type="NCBIfam" id="NF006043">
    <property type="entry name" value="PRK08186.1"/>
    <property type="match status" value="1"/>
</dbReference>
<dbReference type="Proteomes" id="UP000294963">
    <property type="component" value="Unassembled WGS sequence"/>
</dbReference>
<dbReference type="Gene3D" id="1.20.58.1700">
    <property type="match status" value="1"/>
</dbReference>
<organism evidence="4 5">
    <name type="scientific">Acinetobacter calcoaceticus</name>
    <dbReference type="NCBI Taxonomy" id="471"/>
    <lineage>
        <taxon>Bacteria</taxon>
        <taxon>Pseudomonadati</taxon>
        <taxon>Pseudomonadota</taxon>
        <taxon>Gammaproteobacteria</taxon>
        <taxon>Moraxellales</taxon>
        <taxon>Moraxellaceae</taxon>
        <taxon>Acinetobacter</taxon>
        <taxon>Acinetobacter calcoaceticus/baumannii complex</taxon>
    </lineage>
</organism>
<name>A0A4R1XSD9_ACICA</name>
<proteinExistence type="predicted"/>
<sequence length="658" mass="71300">MAATQNAIPNTMGWTLSEWQTAYREKRIQLDDLLALPAHLQADDPAWIAQASIAQLSTQIEQLKQRCVDLAQPFDQYPLYGVPFAVKDNINAAGYATTAACPALNQIIEVDAEVVRLLKQAGAILIGKTNLDQFATGLVGTRSPYGAVPNSIHPDYVSGGSSSGSASVVARGLVPFSLGTDTAGSGRVPAAFNNIVGLKPTKGRFSNRGVFPACKSLDCVSVFALTVNDAAYVAQILEAYDVADSYSRQHPQTTPAQFSAQLKFAVPKDLEFFGDLQAEQAFAQALTQLQGLNAQITAIDFSSFEQLSAQLYQGSWVAERTVAVAEALAQCPEQFDPTVLQIIRQGEHYTAMDAYAAEYLRQDLARQIQTCLAGFDALIVPTSATIHTLAEMQQQPIEYNSHFGRYTNFTNLADLSALALPAGFRPDGLPFGISLIAPAWHDAALAHFGQLWQKHTQLNFGALARGFAEQKSALPVLTASAHVDSASSAHIRVAVVGAHLTGMPLNFQLSTRNAVWVETTKTAAQYALYALQGTQPPKPGLARDAEVGQQIIVELWDVPTARFGEFVAEIPTPLGMGNVELADGRWVKGFICEPYGLANATDISHFGGWRAYIQHCQRLNQSQDQNQSLNQSQNQSQNQGQDQNKNQSKNQFTQADQV</sequence>
<evidence type="ECO:0000256" key="1">
    <source>
        <dbReference type="SAM" id="MobiDB-lite"/>
    </source>
</evidence>
<dbReference type="InterPro" id="IPR036928">
    <property type="entry name" value="AS_sf"/>
</dbReference>
<dbReference type="InterPro" id="IPR053844">
    <property type="entry name" value="AH_C"/>
</dbReference>
<evidence type="ECO:0000313" key="5">
    <source>
        <dbReference type="Proteomes" id="UP000294963"/>
    </source>
</evidence>
<keyword evidence="5" id="KW-1185">Reference proteome</keyword>